<evidence type="ECO:0000313" key="2">
    <source>
        <dbReference type="EMBL" id="AOY80739.1"/>
    </source>
</evidence>
<reference evidence="3" key="1">
    <citation type="submission" date="2016-10" db="EMBL/GenBank/DDBJ databases">
        <title>Comparative genomics uncovers the prolific and rare metabolic potential of the cyanobacterial genus Moorea.</title>
        <authorList>
            <person name="Leao T."/>
            <person name="Castelao G."/>
            <person name="Korobeynikov A."/>
            <person name="Monroe E.A."/>
            <person name="Podell S."/>
            <person name="Glukhov E."/>
            <person name="Allen E."/>
            <person name="Gerwick W.H."/>
            <person name="Gerwick L."/>
        </authorList>
    </citation>
    <scope>NUCLEOTIDE SEQUENCE [LARGE SCALE GENOMIC DNA]</scope>
    <source>
        <strain evidence="3">JHB</strain>
    </source>
</reference>
<protein>
    <submittedName>
        <fullName evidence="2">PEP-CTERM sorting domain-containing protein</fullName>
    </submittedName>
</protein>
<evidence type="ECO:0000256" key="1">
    <source>
        <dbReference type="SAM" id="SignalP"/>
    </source>
</evidence>
<proteinExistence type="predicted"/>
<feature type="chain" id="PRO_5009441739" evidence="1">
    <location>
        <begin position="27"/>
        <end position="250"/>
    </location>
</feature>
<keyword evidence="1" id="KW-0732">Signal</keyword>
<sequence>MRNYPLSLLLGLTATIALYAPLPAQAQPILYQNTGGKESFRFDPDGRAVLESIGLSVDLESIESTAEPAPGFSFAFSLLPPSSDPSVRGTTLTFLYDDETDFYLPLGGTEEFFGNAFFDVDTTKLALEPQLEIGDFSIRFDSDFNFFVTDTANTGLRLFDVNSSGNPSIDLTTQTWRLEGIDLLISQEFSDFLVAAGASRPVVGLKILEGQADRSFVEASSTQVPEPGSALAVLTAASAALAVGKRRRCT</sequence>
<feature type="signal peptide" evidence="1">
    <location>
        <begin position="1"/>
        <end position="26"/>
    </location>
</feature>
<dbReference type="Proteomes" id="UP000176944">
    <property type="component" value="Chromosome"/>
</dbReference>
<organism evidence="2 3">
    <name type="scientific">Moorena producens (strain JHB)</name>
    <dbReference type="NCBI Taxonomy" id="1454205"/>
    <lineage>
        <taxon>Bacteria</taxon>
        <taxon>Bacillati</taxon>
        <taxon>Cyanobacteriota</taxon>
        <taxon>Cyanophyceae</taxon>
        <taxon>Coleofasciculales</taxon>
        <taxon>Coleofasciculaceae</taxon>
        <taxon>Moorena</taxon>
    </lineage>
</organism>
<dbReference type="InterPro" id="IPR013424">
    <property type="entry name" value="Ice-binding_C"/>
</dbReference>
<dbReference type="EMBL" id="CP017708">
    <property type="protein sequence ID" value="AOY80739.1"/>
    <property type="molecule type" value="Genomic_DNA"/>
</dbReference>
<dbReference type="NCBIfam" id="TIGR02595">
    <property type="entry name" value="PEP_CTERM"/>
    <property type="match status" value="1"/>
</dbReference>
<accession>A0A1D9FZD7</accession>
<gene>
    <name evidence="2" type="ORF">BJP36_13260</name>
</gene>
<name>A0A1D9FZD7_MOOP1</name>
<evidence type="ECO:0000313" key="3">
    <source>
        <dbReference type="Proteomes" id="UP000176944"/>
    </source>
</evidence>
<dbReference type="AlphaFoldDB" id="A0A1D9FZD7"/>